<sequence length="66" mass="7488">MAERRRLYCILVRLLSLPRTGLTPSSSPSARHPRHRHQPPAASPHSPTFPRLLSHPKQIPPESRIP</sequence>
<keyword evidence="3" id="KW-1185">Reference proteome</keyword>
<name>A0ABY2HDR8_9HYPO</name>
<gene>
    <name evidence="2" type="ORF">CCMA1212_002804</name>
</gene>
<reference evidence="2 3" key="1">
    <citation type="submission" date="2018-01" db="EMBL/GenBank/DDBJ databases">
        <title>Genome characterization of the sugarcane-associated fungus Trichoderma ghanense CCMA-1212 and their application in lignocelulose bioconversion.</title>
        <authorList>
            <person name="Steindorff A.S."/>
            <person name="Mendes T.D."/>
            <person name="Vilela E.S.D."/>
            <person name="Rodrigues D.S."/>
            <person name="Formighieri E.F."/>
            <person name="Melo I.S."/>
            <person name="Favaro L.C.L."/>
        </authorList>
    </citation>
    <scope>NUCLEOTIDE SEQUENCE [LARGE SCALE GENOMIC DNA]</scope>
    <source>
        <strain evidence="2 3">CCMA-1212</strain>
    </source>
</reference>
<feature type="region of interest" description="Disordered" evidence="1">
    <location>
        <begin position="19"/>
        <end position="66"/>
    </location>
</feature>
<evidence type="ECO:0000313" key="3">
    <source>
        <dbReference type="Proteomes" id="UP001642720"/>
    </source>
</evidence>
<proteinExistence type="predicted"/>
<organism evidence="2 3">
    <name type="scientific">Trichoderma ghanense</name>
    <dbReference type="NCBI Taxonomy" id="65468"/>
    <lineage>
        <taxon>Eukaryota</taxon>
        <taxon>Fungi</taxon>
        <taxon>Dikarya</taxon>
        <taxon>Ascomycota</taxon>
        <taxon>Pezizomycotina</taxon>
        <taxon>Sordariomycetes</taxon>
        <taxon>Hypocreomycetidae</taxon>
        <taxon>Hypocreales</taxon>
        <taxon>Hypocreaceae</taxon>
        <taxon>Trichoderma</taxon>
    </lineage>
</organism>
<evidence type="ECO:0000313" key="2">
    <source>
        <dbReference type="EMBL" id="TFB04993.1"/>
    </source>
</evidence>
<dbReference type="EMBL" id="PPTA01000003">
    <property type="protein sequence ID" value="TFB04993.1"/>
    <property type="molecule type" value="Genomic_DNA"/>
</dbReference>
<accession>A0ABY2HDR8</accession>
<dbReference type="RefSeq" id="XP_073561194.1">
    <property type="nucleotide sequence ID" value="XM_073700177.1"/>
</dbReference>
<protein>
    <submittedName>
        <fullName evidence="2">Uncharacterized protein</fullName>
    </submittedName>
</protein>
<dbReference type="GeneID" id="300574627"/>
<evidence type="ECO:0000256" key="1">
    <source>
        <dbReference type="SAM" id="MobiDB-lite"/>
    </source>
</evidence>
<comment type="caution">
    <text evidence="2">The sequence shown here is derived from an EMBL/GenBank/DDBJ whole genome shotgun (WGS) entry which is preliminary data.</text>
</comment>
<dbReference type="Proteomes" id="UP001642720">
    <property type="component" value="Unassembled WGS sequence"/>
</dbReference>